<dbReference type="AlphaFoldDB" id="A0A2X0Q227"/>
<gene>
    <name evidence="1" type="ORF">AMHIJAGA_02986</name>
</gene>
<evidence type="ECO:0000313" key="1">
    <source>
        <dbReference type="EMBL" id="SPB29431.1"/>
    </source>
</evidence>
<sequence length="67" mass="7812">MKLRSNLGFLGNTNDKIISVQLPGTNGKTLKIKPEEYGEFISFLRYLNKTNKSKKDFLLLRKNIYNF</sequence>
<proteinExistence type="predicted"/>
<accession>A0A2X0Q227</accession>
<dbReference type="EMBL" id="OGTW01000156">
    <property type="protein sequence ID" value="SPB29431.1"/>
    <property type="molecule type" value="Genomic_DNA"/>
</dbReference>
<protein>
    <submittedName>
        <fullName evidence="1">Uncharacterized protein</fullName>
    </submittedName>
</protein>
<evidence type="ECO:0000313" key="3">
    <source>
        <dbReference type="Proteomes" id="UP000279235"/>
    </source>
</evidence>
<organism evidence="1">
    <name type="scientific">Lactococcus lactis</name>
    <dbReference type="NCBI Taxonomy" id="1358"/>
    <lineage>
        <taxon>Bacteria</taxon>
        <taxon>Bacillati</taxon>
        <taxon>Bacillota</taxon>
        <taxon>Bacilli</taxon>
        <taxon>Lactobacillales</taxon>
        <taxon>Streptococcaceae</taxon>
        <taxon>Lactococcus</taxon>
    </lineage>
</organism>
<reference evidence="2" key="2">
    <citation type="submission" date="2018-05" db="EMBL/GenBank/DDBJ databases">
        <authorList>
            <person name="Lanie J.A."/>
            <person name="Ng W.-L."/>
            <person name="Kazmierczak K.M."/>
            <person name="Andrzejewski T.M."/>
            <person name="Davidsen T.M."/>
            <person name="Wayne K.J."/>
            <person name="Tettelin H."/>
            <person name="Glass J.I."/>
            <person name="Rusch D."/>
            <person name="Podicherti R."/>
            <person name="Tsui H.-C.T."/>
            <person name="Winkler M.E."/>
        </authorList>
    </citation>
    <scope>NUCLEOTIDE SEQUENCE</scope>
    <source>
        <strain evidence="2">Lactococcus lactis</strain>
    </source>
</reference>
<reference evidence="1" key="1">
    <citation type="submission" date="2018-01" db="EMBL/GenBank/DDBJ databases">
        <authorList>
            <person name="Gaut B.S."/>
            <person name="Morton B.R."/>
            <person name="Clegg M.T."/>
            <person name="Duvall M.R."/>
        </authorList>
    </citation>
    <scope>NUCLEOTIDE SEQUENCE</scope>
    <source>
        <strain evidence="1">Lactococcus lactis</strain>
    </source>
</reference>
<reference evidence="3" key="3">
    <citation type="submission" date="2018-05" db="EMBL/GenBank/DDBJ databases">
        <authorList>
            <person name="Duru I."/>
        </authorList>
    </citation>
    <scope>NUCLEOTIDE SEQUENCE [LARGE SCALE GENOMIC DNA]</scope>
</reference>
<dbReference type="EMBL" id="OGTW02000156">
    <property type="protein sequence ID" value="SPS13017.1"/>
    <property type="molecule type" value="Genomic_DNA"/>
</dbReference>
<dbReference type="Proteomes" id="UP000279235">
    <property type="component" value="Unassembled WGS sequence"/>
</dbReference>
<evidence type="ECO:0000313" key="2">
    <source>
        <dbReference type="EMBL" id="SPS13017.1"/>
    </source>
</evidence>
<name>A0A2X0Q227_9LACT</name>